<gene>
    <name evidence="10" type="ORF">HMPREF1872_00056</name>
</gene>
<evidence type="ECO:0000256" key="7">
    <source>
        <dbReference type="ARBA" id="ARBA00024867"/>
    </source>
</evidence>
<dbReference type="SUPFAM" id="SSF52172">
    <property type="entry name" value="CheY-like"/>
    <property type="match status" value="1"/>
</dbReference>
<keyword evidence="2 8" id="KW-0597">Phosphoprotein</keyword>
<keyword evidence="11" id="KW-1185">Reference proteome</keyword>
<dbReference type="PANTHER" id="PTHR48111">
    <property type="entry name" value="REGULATOR OF RPOS"/>
    <property type="match status" value="1"/>
</dbReference>
<dbReference type="InterPro" id="IPR039420">
    <property type="entry name" value="WalR-like"/>
</dbReference>
<organism evidence="10 11">
    <name type="scientific">Amygdalobacter nucleatus</name>
    <dbReference type="NCBI Taxonomy" id="3029274"/>
    <lineage>
        <taxon>Bacteria</taxon>
        <taxon>Bacillati</taxon>
        <taxon>Bacillota</taxon>
        <taxon>Clostridia</taxon>
        <taxon>Eubacteriales</taxon>
        <taxon>Oscillospiraceae</taxon>
        <taxon>Amygdalobacter</taxon>
    </lineage>
</organism>
<dbReference type="SMART" id="SM00448">
    <property type="entry name" value="REC"/>
    <property type="match status" value="1"/>
</dbReference>
<dbReference type="OrthoDB" id="9808843at2"/>
<evidence type="ECO:0000256" key="1">
    <source>
        <dbReference type="ARBA" id="ARBA00018672"/>
    </source>
</evidence>
<dbReference type="GO" id="GO:0005829">
    <property type="term" value="C:cytosol"/>
    <property type="evidence" value="ECO:0007669"/>
    <property type="project" value="TreeGrafter"/>
</dbReference>
<dbReference type="InterPro" id="IPR001789">
    <property type="entry name" value="Sig_transdc_resp-reg_receiver"/>
</dbReference>
<accession>A0A133YHR6</accession>
<dbReference type="GO" id="GO:0000156">
    <property type="term" value="F:phosphorelay response regulator activity"/>
    <property type="evidence" value="ECO:0007669"/>
    <property type="project" value="TreeGrafter"/>
</dbReference>
<evidence type="ECO:0000256" key="6">
    <source>
        <dbReference type="ARBA" id="ARBA00023163"/>
    </source>
</evidence>
<name>A0A133YHR6_9FIRM</name>
<keyword evidence="4" id="KW-0805">Transcription regulation</keyword>
<comment type="function">
    <text evidence="7">May play the central regulatory role in sporulation. It may be an element of the effector pathway responsible for the activation of sporulation genes in response to nutritional stress. Spo0A may act in concert with spo0H (a sigma factor) to control the expression of some genes that are critical to the sporulation process.</text>
</comment>
<keyword evidence="5" id="KW-0238">DNA-binding</keyword>
<proteinExistence type="predicted"/>
<dbReference type="AlphaFoldDB" id="A0A133YHR6"/>
<dbReference type="Pfam" id="PF00072">
    <property type="entry name" value="Response_reg"/>
    <property type="match status" value="1"/>
</dbReference>
<dbReference type="PROSITE" id="PS50110">
    <property type="entry name" value="RESPONSE_REGULATORY"/>
    <property type="match status" value="1"/>
</dbReference>
<dbReference type="Gene3D" id="3.40.50.2300">
    <property type="match status" value="1"/>
</dbReference>
<comment type="caution">
    <text evidence="10">The sequence shown here is derived from an EMBL/GenBank/DDBJ whole genome shotgun (WGS) entry which is preliminary data.</text>
</comment>
<dbReference type="PANTHER" id="PTHR48111:SF1">
    <property type="entry name" value="TWO-COMPONENT RESPONSE REGULATOR ORR33"/>
    <property type="match status" value="1"/>
</dbReference>
<dbReference type="CDD" id="cd17574">
    <property type="entry name" value="REC_OmpR"/>
    <property type="match status" value="1"/>
</dbReference>
<evidence type="ECO:0000256" key="2">
    <source>
        <dbReference type="ARBA" id="ARBA00022553"/>
    </source>
</evidence>
<dbReference type="Proteomes" id="UP000070080">
    <property type="component" value="Unassembled WGS sequence"/>
</dbReference>
<keyword evidence="6" id="KW-0804">Transcription</keyword>
<dbReference type="STRING" id="1497955.HMPREF1872_00056"/>
<protein>
    <recommendedName>
        <fullName evidence="1">Stage 0 sporulation protein A homolog</fullName>
    </recommendedName>
</protein>
<dbReference type="RefSeq" id="WP_066712234.1">
    <property type="nucleotide sequence ID" value="NZ_JARFNM010000001.1"/>
</dbReference>
<evidence type="ECO:0000256" key="3">
    <source>
        <dbReference type="ARBA" id="ARBA00023012"/>
    </source>
</evidence>
<evidence type="ECO:0000259" key="9">
    <source>
        <dbReference type="PROSITE" id="PS50110"/>
    </source>
</evidence>
<dbReference type="GO" id="GO:0006355">
    <property type="term" value="P:regulation of DNA-templated transcription"/>
    <property type="evidence" value="ECO:0007669"/>
    <property type="project" value="TreeGrafter"/>
</dbReference>
<keyword evidence="3" id="KW-0902">Two-component regulatory system</keyword>
<evidence type="ECO:0000256" key="8">
    <source>
        <dbReference type="PROSITE-ProRule" id="PRU00169"/>
    </source>
</evidence>
<sequence>MVVDDESDILHLIFRALRNEGYDTIGAETAEEALVQFNNNPVDIVLLDLMLPDKSGYDVLEQLKTINPTLPVIILTALDTRLNKISGLN</sequence>
<reference evidence="11" key="1">
    <citation type="submission" date="2016-01" db="EMBL/GenBank/DDBJ databases">
        <authorList>
            <person name="Mitreva M."/>
            <person name="Pepin K.H."/>
            <person name="Mihindukulasuriya K.A."/>
            <person name="Fulton R."/>
            <person name="Fronick C."/>
            <person name="O'Laughlin M."/>
            <person name="Miner T."/>
            <person name="Herter B."/>
            <person name="Rosa B.A."/>
            <person name="Cordes M."/>
            <person name="Tomlinson C."/>
            <person name="Wollam A."/>
            <person name="Palsikar V.B."/>
            <person name="Mardis E.R."/>
            <person name="Wilson R.K."/>
        </authorList>
    </citation>
    <scope>NUCLEOTIDE SEQUENCE [LARGE SCALE GENOMIC DNA]</scope>
    <source>
        <strain evidence="11">KA00274</strain>
    </source>
</reference>
<feature type="domain" description="Response regulatory" evidence="9">
    <location>
        <begin position="1"/>
        <end position="89"/>
    </location>
</feature>
<dbReference type="GO" id="GO:0032993">
    <property type="term" value="C:protein-DNA complex"/>
    <property type="evidence" value="ECO:0007669"/>
    <property type="project" value="TreeGrafter"/>
</dbReference>
<dbReference type="GO" id="GO:0000976">
    <property type="term" value="F:transcription cis-regulatory region binding"/>
    <property type="evidence" value="ECO:0007669"/>
    <property type="project" value="TreeGrafter"/>
</dbReference>
<dbReference type="InterPro" id="IPR011006">
    <property type="entry name" value="CheY-like_superfamily"/>
</dbReference>
<evidence type="ECO:0000256" key="4">
    <source>
        <dbReference type="ARBA" id="ARBA00023015"/>
    </source>
</evidence>
<evidence type="ECO:0000256" key="5">
    <source>
        <dbReference type="ARBA" id="ARBA00023125"/>
    </source>
</evidence>
<dbReference type="EMBL" id="LSCV01000001">
    <property type="protein sequence ID" value="KXB42720.1"/>
    <property type="molecule type" value="Genomic_DNA"/>
</dbReference>
<feature type="modified residue" description="4-aspartylphosphate" evidence="8">
    <location>
        <position position="48"/>
    </location>
</feature>
<evidence type="ECO:0000313" key="11">
    <source>
        <dbReference type="Proteomes" id="UP000070080"/>
    </source>
</evidence>
<evidence type="ECO:0000313" key="10">
    <source>
        <dbReference type="EMBL" id="KXB42720.1"/>
    </source>
</evidence>